<evidence type="ECO:0000259" key="2">
    <source>
        <dbReference type="Pfam" id="PF03413"/>
    </source>
</evidence>
<proteinExistence type="predicted"/>
<name>A0A9X2WFG6_9GAMM</name>
<keyword evidence="4" id="KW-1185">Reference proteome</keyword>
<dbReference type="RefSeq" id="WP_260976058.1">
    <property type="nucleotide sequence ID" value="NZ_JAOANI010000015.1"/>
</dbReference>
<dbReference type="Proteomes" id="UP001147830">
    <property type="component" value="Unassembled WGS sequence"/>
</dbReference>
<dbReference type="AlphaFoldDB" id="A0A9X2WFG6"/>
<feature type="signal peptide" evidence="1">
    <location>
        <begin position="1"/>
        <end position="20"/>
    </location>
</feature>
<dbReference type="EMBL" id="JAOANI010000015">
    <property type="protein sequence ID" value="MCT7359186.1"/>
    <property type="molecule type" value="Genomic_DNA"/>
</dbReference>
<evidence type="ECO:0000256" key="1">
    <source>
        <dbReference type="SAM" id="SignalP"/>
    </source>
</evidence>
<organism evidence="3 4">
    <name type="scientific">Thalassolituus pacificus</name>
    <dbReference type="NCBI Taxonomy" id="2975440"/>
    <lineage>
        <taxon>Bacteria</taxon>
        <taxon>Pseudomonadati</taxon>
        <taxon>Pseudomonadota</taxon>
        <taxon>Gammaproteobacteria</taxon>
        <taxon>Oceanospirillales</taxon>
        <taxon>Oceanospirillaceae</taxon>
        <taxon>Thalassolituus</taxon>
    </lineage>
</organism>
<gene>
    <name evidence="3" type="ORF">NYR02_09155</name>
</gene>
<reference evidence="3" key="2">
    <citation type="submission" date="2022-08" db="EMBL/GenBank/DDBJ databases">
        <authorList>
            <person name="Dong C."/>
        </authorList>
    </citation>
    <scope>NUCLEOTIDE SEQUENCE</scope>
    <source>
        <strain evidence="3">59MF3M-4</strain>
    </source>
</reference>
<keyword evidence="1" id="KW-0732">Signal</keyword>
<protein>
    <submittedName>
        <fullName evidence="3">Peptidase M4</fullName>
    </submittedName>
</protein>
<dbReference type="Pfam" id="PF03413">
    <property type="entry name" value="PepSY"/>
    <property type="match status" value="1"/>
</dbReference>
<dbReference type="Gene3D" id="3.10.450.40">
    <property type="match status" value="1"/>
</dbReference>
<sequence>MNIRWLFLALAVGTINPAFAGKHPDQTQIRAWVEQGEILSLEAILQRHPLGGELLDAEVEWEDGVLVYELKWLDSHGQRHETYIDARSGAWLEDESDDD</sequence>
<feature type="domain" description="PepSY" evidence="2">
    <location>
        <begin position="44"/>
        <end position="94"/>
    </location>
</feature>
<reference evidence="3" key="1">
    <citation type="journal article" date="2022" name="Front. Microbiol.">
        <title>Genome-based taxonomic rearrangement of Oceanobacter-related bacteria including the description of Thalassolituus hydrocarbonoclasticus sp. nov. and Thalassolituus pacificus sp. nov. and emended description of the genus Thalassolituus.</title>
        <authorList>
            <person name="Dong C."/>
            <person name="Wei L."/>
            <person name="Wang J."/>
            <person name="Lai Q."/>
            <person name="Huang Z."/>
            <person name="Shao Z."/>
        </authorList>
    </citation>
    <scope>NUCLEOTIDE SEQUENCE</scope>
    <source>
        <strain evidence="3">59MF3M-4</strain>
    </source>
</reference>
<evidence type="ECO:0000313" key="4">
    <source>
        <dbReference type="Proteomes" id="UP001147830"/>
    </source>
</evidence>
<dbReference type="InterPro" id="IPR025711">
    <property type="entry name" value="PepSY"/>
</dbReference>
<accession>A0A9X2WFG6</accession>
<evidence type="ECO:0000313" key="3">
    <source>
        <dbReference type="EMBL" id="MCT7359186.1"/>
    </source>
</evidence>
<feature type="chain" id="PRO_5040781819" evidence="1">
    <location>
        <begin position="21"/>
        <end position="99"/>
    </location>
</feature>
<comment type="caution">
    <text evidence="3">The sequence shown here is derived from an EMBL/GenBank/DDBJ whole genome shotgun (WGS) entry which is preliminary data.</text>
</comment>